<proteinExistence type="predicted"/>
<keyword evidence="2" id="KW-1185">Reference proteome</keyword>
<reference evidence="1 2" key="2">
    <citation type="journal article" date="2020" name="Int. J. Syst. Evol. Microbiol.">
        <title>Description and complete genome sequences of Bradyrhizobium symbiodeficiens sp. nov., a non-symbiotic bacterium associated with legumes native to Canada.</title>
        <authorList>
            <person name="Bromfield E.S.P."/>
            <person name="Cloutier S."/>
            <person name="Nguyen H.D.T."/>
        </authorList>
    </citation>
    <scope>NUCLEOTIDE SEQUENCE [LARGE SCALE GENOMIC DNA]</scope>
    <source>
        <strain evidence="1 2">65S1MB</strain>
    </source>
</reference>
<dbReference type="RefSeq" id="WP_140478955.1">
    <property type="nucleotide sequence ID" value="NZ_CP041090.2"/>
</dbReference>
<evidence type="ECO:0000313" key="1">
    <source>
        <dbReference type="EMBL" id="QDF37507.1"/>
    </source>
</evidence>
<evidence type="ECO:0000313" key="2">
    <source>
        <dbReference type="Proteomes" id="UP000319298"/>
    </source>
</evidence>
<reference evidence="2" key="1">
    <citation type="submission" date="2019-06" db="EMBL/GenBank/DDBJ databases">
        <title>Whole-Genome Sequence of Bradyrhizobium sp. 3 Strain 65S1MB.</title>
        <authorList>
            <person name="Bromfield E.S.P."/>
            <person name="Cloutier S."/>
            <person name="Nguyen H.D.T."/>
        </authorList>
    </citation>
    <scope>NUCLEOTIDE SEQUENCE [LARGE SCALE GENOMIC DNA]</scope>
    <source>
        <strain evidence="2">65S1MB</strain>
    </source>
</reference>
<organism evidence="1 2">
    <name type="scientific">Bradyrhizobium symbiodeficiens</name>
    <dbReference type="NCBI Taxonomy" id="1404367"/>
    <lineage>
        <taxon>Bacteria</taxon>
        <taxon>Pseudomonadati</taxon>
        <taxon>Pseudomonadota</taxon>
        <taxon>Alphaproteobacteria</taxon>
        <taxon>Hyphomicrobiales</taxon>
        <taxon>Nitrobacteraceae</taxon>
        <taxon>Bradyrhizobium</taxon>
    </lineage>
</organism>
<dbReference type="EMBL" id="CP041090">
    <property type="protein sequence ID" value="QDF37507.1"/>
    <property type="molecule type" value="Genomic_DNA"/>
</dbReference>
<accession>A0ABX5W4H4</accession>
<protein>
    <recommendedName>
        <fullName evidence="3">Baseplate assembly protein</fullName>
    </recommendedName>
</protein>
<sequence>MSAPQPPDFYPRKRRDLLQELKAQARLWLPEWRQDARKSDPISAVLEIAASINAEVARRLDRVPEKSFRGMLHWLGKRGRTGNAARLPVVFTMVPRSQPTLAIAPVQLQADAAGTPTIFETESSLRLMPAKLAAVFATRTPNDAFYQAAAGLDQLEAPTPMPDRWRLRVATPLGETTVQLDPPEGLSPGMLLKDESGLKYRVVSAKDGLVALSHGIGKTDDATRATTGVYDGWLYRADAFSPFDGKERSLQQHALYIGADAALDIKTLAAIDLVGDELPDAEWSYWGKTNNGAESGWQSLRPIGGSSHTFRKPPGEIEKTDINGVKLRWLRATPRDPAQVLRQPASNIRFRINCVPRDASPKLATAMSDLKKEIGFDPKKIDREAIANTTPVVLDRGFYPFGREPRVFDAFYLSCPEAFAKPNAFAEIDIKVGEAFSGPLNAVGDRQSTLVAGIGLDRKPHLILHTSDRPEGEFQFLPIRQPLDDNGLPVNFVAQRVGAAIFIDSGFAFTATEGTNVWLWAAGGQPTYLTARQSQAIEWRSLGRPPTKNPSDDPIVETVMVHDGVMTCEVLARLRSGAVYTRPPLGGAWALLPIKIDNVEQKIDRLVRFDNTSLPPGRETSGKGLAAVTSAGGLIYRDWNGKWRKVTGFETTPTTAGEHATSAPYPLALWHNEDLHLYAPGRGKSEAGAIVQMLGAVRIDYDAQDPVVLVEMPEPLVGDGFGFVQEGFDDPAVLFALKAGISTRLALWQPFTSKDPYIADETLRLASVEQAPIRLANGALFPLERGDVATGAGPFVRKNKAATALNDIALPQEMPAFDDTRVLLEMGDAGLGYSLADLIKPIGYEFAIKRPKAPKDLVATKIHRVGPARECALTPPYTIELVEDDTEVVVGATLCIIRGRPNDFDRVVTVNDIVVQDGRRIATINENIPSGARGRFYHVVKPSPHTTACKVRPTIVVEPSFKLPGETAQERLAVELHAGEFEFRATLERLPITFGESDRLILEEGWPQQRRLPRKGEAVRLIAKPSVGASVSAPSPRNPEISWEYWNGASWWQIPGVTDTTQHLVRSGLVQFCVPPDLKELEVVGRKGHWIRARLVGGDYGQETVTVEDVSLGEGGKRTGQVVKRDPSTIRAPYIVSIDVSYDLCCAILPTRVITLDNGGYVDQTEINSSPNAVIQAFTPLATAITAAPVADAKSATAGCDDCSKADPEPATKQPGACCDDCAKSDPEAAAPADGGAVAQPAIYLGFSEPLQGASIALLFRVVETERTSALPMEVDAYSGGAFKPIQVVDETHALTETGILTIDCPEPLQKVSYFGQALHWLRLRPPLPLAADWRPEITGIHLNGTWAVAAETWRHEIAGQSDGSPSQGFNLAHDPVLAETLELRVREPLGDDEQAELVREGKYDVVENIGLWQGKWVRWLAGDRATAGPKDRIFDFDASIGAITFGDGVRGMIPPIGADNIVAVRYRSGGKAAANNVAAWAKLNLISPLASVEQVVTPEGAADGSDAQDEASALRFASANIAMRERIVSLADVERFALQHSPDIAQARSLQEPHGVRVIVIMRGRTPRPSNAVRRELARRLREKSTPALRRAGAIIVEGPREVRLGITLEVSVADLARAGPLAAEVEKRLRTLLDPAIGGIEGEGWPLGVTVTDTPVAAVLADIAGIEEIVSVEIVREDGLDAPLAATETPVLPADGLVIRWQQAEVEAP</sequence>
<gene>
    <name evidence="1" type="ORF">FJN17_07970</name>
</gene>
<evidence type="ECO:0008006" key="3">
    <source>
        <dbReference type="Google" id="ProtNLM"/>
    </source>
</evidence>
<dbReference type="Proteomes" id="UP000319298">
    <property type="component" value="Chromosome"/>
</dbReference>
<name>A0ABX5W4H4_9BRAD</name>